<keyword evidence="1" id="KW-0378">Hydrolase</keyword>
<dbReference type="SUPFAM" id="SSF52266">
    <property type="entry name" value="SGNH hydrolase"/>
    <property type="match status" value="1"/>
</dbReference>
<feature type="chain" id="PRO_5023865601" evidence="2">
    <location>
        <begin position="18"/>
        <end position="498"/>
    </location>
</feature>
<dbReference type="EMBL" id="VYQF01000001">
    <property type="protein sequence ID" value="KAA9040511.1"/>
    <property type="molecule type" value="Genomic_DNA"/>
</dbReference>
<dbReference type="AlphaFoldDB" id="A0A5J5IIB4"/>
<name>A0A5J5IIB4_9BACT</name>
<feature type="domain" description="Sialate O-acetylesterase" evidence="3">
    <location>
        <begin position="285"/>
        <end position="392"/>
    </location>
</feature>
<organism evidence="4 5">
    <name type="scientific">Ginsengibacter hankyongi</name>
    <dbReference type="NCBI Taxonomy" id="2607284"/>
    <lineage>
        <taxon>Bacteria</taxon>
        <taxon>Pseudomonadati</taxon>
        <taxon>Bacteroidota</taxon>
        <taxon>Chitinophagia</taxon>
        <taxon>Chitinophagales</taxon>
        <taxon>Chitinophagaceae</taxon>
        <taxon>Ginsengibacter</taxon>
    </lineage>
</organism>
<evidence type="ECO:0000256" key="1">
    <source>
        <dbReference type="ARBA" id="ARBA00022801"/>
    </source>
</evidence>
<dbReference type="InterPro" id="IPR036514">
    <property type="entry name" value="SGNH_hydro_sf"/>
</dbReference>
<dbReference type="RefSeq" id="WP_150412570.1">
    <property type="nucleotide sequence ID" value="NZ_VYQF01000001.1"/>
</dbReference>
<reference evidence="4 5" key="1">
    <citation type="submission" date="2019-09" db="EMBL/GenBank/DDBJ databases">
        <title>Draft genome sequence of Ginsengibacter sp. BR5-29.</title>
        <authorList>
            <person name="Im W.-T."/>
        </authorList>
    </citation>
    <scope>NUCLEOTIDE SEQUENCE [LARGE SCALE GENOMIC DNA]</scope>
    <source>
        <strain evidence="4 5">BR5-29</strain>
    </source>
</reference>
<evidence type="ECO:0000313" key="4">
    <source>
        <dbReference type="EMBL" id="KAA9040511.1"/>
    </source>
</evidence>
<dbReference type="GO" id="GO:0005975">
    <property type="term" value="P:carbohydrate metabolic process"/>
    <property type="evidence" value="ECO:0007669"/>
    <property type="project" value="TreeGrafter"/>
</dbReference>
<gene>
    <name evidence="4" type="ORF">FW778_00215</name>
</gene>
<proteinExistence type="predicted"/>
<evidence type="ECO:0000259" key="3">
    <source>
        <dbReference type="Pfam" id="PF03629"/>
    </source>
</evidence>
<protein>
    <submittedName>
        <fullName evidence="4">Sialate O-acetylesterase</fullName>
    </submittedName>
</protein>
<dbReference type="InterPro" id="IPR039329">
    <property type="entry name" value="SIAE"/>
</dbReference>
<dbReference type="InterPro" id="IPR005181">
    <property type="entry name" value="SASA"/>
</dbReference>
<sequence>MKKFFFLIFLLPYATFAQVRVAKIFSDNMILQREQPVHIWGNGIPGKVVNVSFSKENKTTIVQPDSSWNIFFGRRKATLHPESLIISSGNERIAFKNILIGDIWLCIGQSNMEFSMKNEMHFADEIKRSNQPLIRLYNPSFIGKNIFGTAFTDSMNTRLAAGNFYSDTNWQLCDSNSIKEMSAVGYYFGMEILQHEHIPIGLIHLAIGGCPIETFISKDVLKRSKQFAAKVNGNWLTNDALPVWIRERGKQNAGDIKYADTSGPNHGYKPGFAFKTGIKPIIDLPIKGVIWYHGESNAQEIERVNEYAELQKLMIEDYRAEWHQPQLPFYWVQLSSIGTAQYKSQLWPQFRDEQRKLLTMVKYGGMAVCSDIGFKNSVHPTNKKTVGDRLARWALNKTYGENIIPSGPLPVDAKYKNGKAIISFQYAGDGLRISGGKTLRGFSIDRETDANAIIKENEVYIMSKQKPRYVYYAWKPFTDANLVNSENLPASTFKIKVD</sequence>
<keyword evidence="5" id="KW-1185">Reference proteome</keyword>
<comment type="caution">
    <text evidence="4">The sequence shown here is derived from an EMBL/GenBank/DDBJ whole genome shotgun (WGS) entry which is preliminary data.</text>
</comment>
<dbReference type="PANTHER" id="PTHR22901">
    <property type="entry name" value="SIALATE O-ACETYLESTERASE"/>
    <property type="match status" value="1"/>
</dbReference>
<evidence type="ECO:0000256" key="2">
    <source>
        <dbReference type="SAM" id="SignalP"/>
    </source>
</evidence>
<accession>A0A5J5IIB4</accession>
<feature type="signal peptide" evidence="2">
    <location>
        <begin position="1"/>
        <end position="17"/>
    </location>
</feature>
<evidence type="ECO:0000313" key="5">
    <source>
        <dbReference type="Proteomes" id="UP000326903"/>
    </source>
</evidence>
<dbReference type="Gene3D" id="3.40.50.1110">
    <property type="entry name" value="SGNH hydrolase"/>
    <property type="match status" value="1"/>
</dbReference>
<keyword evidence="2" id="KW-0732">Signal</keyword>
<dbReference type="Proteomes" id="UP000326903">
    <property type="component" value="Unassembled WGS sequence"/>
</dbReference>
<dbReference type="GO" id="GO:0001681">
    <property type="term" value="F:sialate O-acetylesterase activity"/>
    <property type="evidence" value="ECO:0007669"/>
    <property type="project" value="InterPro"/>
</dbReference>
<dbReference type="Pfam" id="PF03629">
    <property type="entry name" value="SASA"/>
    <property type="match status" value="1"/>
</dbReference>
<dbReference type="PANTHER" id="PTHR22901:SF0">
    <property type="entry name" value="SIALATE O-ACETYLESTERASE"/>
    <property type="match status" value="1"/>
</dbReference>